<evidence type="ECO:0000256" key="9">
    <source>
        <dbReference type="ARBA" id="ARBA00044648"/>
    </source>
</evidence>
<evidence type="ECO:0000259" key="17">
    <source>
        <dbReference type="PROSITE" id="PS50850"/>
    </source>
</evidence>
<comment type="catalytic activity">
    <reaction evidence="10">
        <text>D-xylose(out) = D-xylose(in)</text>
        <dbReference type="Rhea" id="RHEA:78427"/>
        <dbReference type="ChEBI" id="CHEBI:53455"/>
    </reaction>
    <physiologicalReaction direction="left-to-right" evidence="10">
        <dbReference type="Rhea" id="RHEA:78428"/>
    </physiologicalReaction>
</comment>
<dbReference type="Proteomes" id="UP000693970">
    <property type="component" value="Unassembled WGS sequence"/>
</dbReference>
<evidence type="ECO:0000256" key="12">
    <source>
        <dbReference type="ARBA" id="ARBA00044668"/>
    </source>
</evidence>
<evidence type="ECO:0000256" key="5">
    <source>
        <dbReference type="ARBA" id="ARBA00022692"/>
    </source>
</evidence>
<evidence type="ECO:0000256" key="4">
    <source>
        <dbReference type="ARBA" id="ARBA00022448"/>
    </source>
</evidence>
<feature type="transmembrane region" description="Helical" evidence="16">
    <location>
        <begin position="20"/>
        <end position="44"/>
    </location>
</feature>
<comment type="catalytic activity">
    <reaction evidence="11">
        <text>D-mannose(out) = D-mannose(in)</text>
        <dbReference type="Rhea" id="RHEA:78391"/>
        <dbReference type="ChEBI" id="CHEBI:4208"/>
    </reaction>
    <physiologicalReaction direction="left-to-right" evidence="11">
        <dbReference type="Rhea" id="RHEA:78392"/>
    </physiologicalReaction>
</comment>
<feature type="domain" description="Major facilitator superfamily (MFS) profile" evidence="17">
    <location>
        <begin position="21"/>
        <end position="481"/>
    </location>
</feature>
<feature type="transmembrane region" description="Helical" evidence="16">
    <location>
        <begin position="189"/>
        <end position="211"/>
    </location>
</feature>
<dbReference type="AlphaFoldDB" id="A0A9K3LB39"/>
<comment type="caution">
    <text evidence="18">The sequence shown here is derived from an EMBL/GenBank/DDBJ whole genome shotgun (WGS) entry which is preliminary data.</text>
</comment>
<evidence type="ECO:0000256" key="6">
    <source>
        <dbReference type="ARBA" id="ARBA00022989"/>
    </source>
</evidence>
<feature type="transmembrane region" description="Helical" evidence="16">
    <location>
        <begin position="64"/>
        <end position="88"/>
    </location>
</feature>
<dbReference type="InterPro" id="IPR005829">
    <property type="entry name" value="Sugar_transporter_CS"/>
</dbReference>
<comment type="catalytic activity">
    <reaction evidence="9">
        <text>D-glucose(out) = D-glucose(in)</text>
        <dbReference type="Rhea" id="RHEA:60376"/>
        <dbReference type="ChEBI" id="CHEBI:4167"/>
    </reaction>
    <physiologicalReaction direction="left-to-right" evidence="9">
        <dbReference type="Rhea" id="RHEA:60377"/>
    </physiologicalReaction>
</comment>
<feature type="transmembrane region" description="Helical" evidence="16">
    <location>
        <begin position="427"/>
        <end position="446"/>
    </location>
</feature>
<evidence type="ECO:0000256" key="7">
    <source>
        <dbReference type="ARBA" id="ARBA00023136"/>
    </source>
</evidence>
<evidence type="ECO:0000256" key="3">
    <source>
        <dbReference type="ARBA" id="ARBA00011738"/>
    </source>
</evidence>
<proteinExistence type="inferred from homology"/>
<dbReference type="GO" id="GO:1904659">
    <property type="term" value="P:D-glucose transmembrane transport"/>
    <property type="evidence" value="ECO:0007669"/>
    <property type="project" value="TreeGrafter"/>
</dbReference>
<dbReference type="PANTHER" id="PTHR48023">
    <property type="entry name" value="D-XYLOSE-PROTON SYMPORTER-LIKE 2"/>
    <property type="match status" value="1"/>
</dbReference>
<evidence type="ECO:0000256" key="8">
    <source>
        <dbReference type="ARBA" id="ARBA00044637"/>
    </source>
</evidence>
<protein>
    <recommendedName>
        <fullName evidence="14">Hexose transporter 1</fullName>
    </recommendedName>
</protein>
<dbReference type="PROSITE" id="PS00216">
    <property type="entry name" value="SUGAR_TRANSPORT_1"/>
    <property type="match status" value="1"/>
</dbReference>
<feature type="transmembrane region" description="Helical" evidence="16">
    <location>
        <begin position="166"/>
        <end position="183"/>
    </location>
</feature>
<reference evidence="18" key="1">
    <citation type="journal article" date="2021" name="Sci. Rep.">
        <title>Diploid genomic architecture of Nitzschia inconspicua, an elite biomass production diatom.</title>
        <authorList>
            <person name="Oliver A."/>
            <person name="Podell S."/>
            <person name="Pinowska A."/>
            <person name="Traller J.C."/>
            <person name="Smith S.R."/>
            <person name="McClure R."/>
            <person name="Beliaev A."/>
            <person name="Bohutskyi P."/>
            <person name="Hill E.A."/>
            <person name="Rabines A."/>
            <person name="Zheng H."/>
            <person name="Allen L.Z."/>
            <person name="Kuo A."/>
            <person name="Grigoriev I.V."/>
            <person name="Allen A.E."/>
            <person name="Hazlebeck D."/>
            <person name="Allen E.E."/>
        </authorList>
    </citation>
    <scope>NUCLEOTIDE SEQUENCE</scope>
    <source>
        <strain evidence="18">Hildebrandi</strain>
    </source>
</reference>
<dbReference type="InterPro" id="IPR005828">
    <property type="entry name" value="MFS_sugar_transport-like"/>
</dbReference>
<keyword evidence="5 16" id="KW-0812">Transmembrane</keyword>
<dbReference type="OrthoDB" id="47389at2759"/>
<keyword evidence="4 15" id="KW-0813">Transport</keyword>
<evidence type="ECO:0000256" key="13">
    <source>
        <dbReference type="ARBA" id="ARBA00044710"/>
    </source>
</evidence>
<feature type="transmembrane region" description="Helical" evidence="16">
    <location>
        <begin position="452"/>
        <end position="473"/>
    </location>
</feature>
<comment type="subcellular location">
    <subcellularLocation>
        <location evidence="1">Membrane</location>
        <topology evidence="1">Multi-pass membrane protein</topology>
    </subcellularLocation>
</comment>
<dbReference type="NCBIfam" id="TIGR00879">
    <property type="entry name" value="SP"/>
    <property type="match status" value="1"/>
</dbReference>
<evidence type="ECO:0000256" key="14">
    <source>
        <dbReference type="ARBA" id="ARBA00044780"/>
    </source>
</evidence>
<feature type="transmembrane region" description="Helical" evidence="16">
    <location>
        <begin position="390"/>
        <end position="415"/>
    </location>
</feature>
<evidence type="ECO:0000256" key="2">
    <source>
        <dbReference type="ARBA" id="ARBA00010992"/>
    </source>
</evidence>
<keyword evidence="6 16" id="KW-1133">Transmembrane helix</keyword>
<gene>
    <name evidence="18" type="ORF">IV203_015531</name>
</gene>
<sequence>METLSTASPSCPYYRHAVALLFTVPAMGGLLFGYDIGATSFAIVQLMRDPAASGASFTLANAPIWTGMVVSAPSFGALIGTAVVFVVAESMGRRLELRVGGILYIAGTFLEMLAARVSVGGLALMILIAARIVYGTGIGFAMHAAPAFLGEVMPPSIRGAVVSGKEVFIVCGMLFGYMIGYCYKDNYRGWASTFSAALLPSAIMILMSYFIPDSPRWLASHKRDDEALQALMFVWKPEHAKAEHDILIEARQEREREQFTSRNNIQSNPFTILFSAPTYKAALTAGVGLVVLQQVTGQPSVLSYATPILISAGLSSYASVIVAFFKVLATLLAVVLVEHSGRKRLLTTGCVLMLFALIILTVTFHGSNYSTSTSDDRRAKSVNELDVRSIFTLIGMFVYIAGYQVGFGPLSWLIIAEVFPQSIRGPAVAFAVQTNFLLNAIVQFAVPLLEQQFGLSFMFATFGLITAYSIYFVHSKVPETRGLTLEEIEEKLGSMAGGTTRRRSLTSDEEKVQLITSP</sequence>
<comment type="similarity">
    <text evidence="2 15">Belongs to the major facilitator superfamily. Sugar transporter (TC 2.A.1.1) family.</text>
</comment>
<dbReference type="GO" id="GO:0016020">
    <property type="term" value="C:membrane"/>
    <property type="evidence" value="ECO:0007669"/>
    <property type="project" value="UniProtKB-SubCell"/>
</dbReference>
<dbReference type="Pfam" id="PF00083">
    <property type="entry name" value="Sugar_tr"/>
    <property type="match status" value="1"/>
</dbReference>
<feature type="transmembrane region" description="Helical" evidence="16">
    <location>
        <begin position="349"/>
        <end position="370"/>
    </location>
</feature>
<comment type="catalytic activity">
    <reaction evidence="12">
        <text>D-glucosamine(out) = D-glucosamine(in)</text>
        <dbReference type="Rhea" id="RHEA:78423"/>
        <dbReference type="ChEBI" id="CHEBI:58723"/>
    </reaction>
    <physiologicalReaction direction="left-to-right" evidence="12">
        <dbReference type="Rhea" id="RHEA:78424"/>
    </physiologicalReaction>
</comment>
<evidence type="ECO:0000256" key="1">
    <source>
        <dbReference type="ARBA" id="ARBA00004141"/>
    </source>
</evidence>
<accession>A0A9K3LB39</accession>
<feature type="transmembrane region" description="Helical" evidence="16">
    <location>
        <begin position="121"/>
        <end position="145"/>
    </location>
</feature>
<dbReference type="PANTHER" id="PTHR48023:SF4">
    <property type="entry name" value="D-XYLOSE-PROTON SYMPORTER-LIKE 2"/>
    <property type="match status" value="1"/>
</dbReference>
<dbReference type="InterPro" id="IPR003663">
    <property type="entry name" value="Sugar/inositol_transpt"/>
</dbReference>
<dbReference type="InterPro" id="IPR050820">
    <property type="entry name" value="MFS_Sugar_Transporter"/>
</dbReference>
<keyword evidence="19" id="KW-1185">Reference proteome</keyword>
<dbReference type="PROSITE" id="PS50850">
    <property type="entry name" value="MFS"/>
    <property type="match status" value="1"/>
</dbReference>
<dbReference type="GO" id="GO:0022857">
    <property type="term" value="F:transmembrane transporter activity"/>
    <property type="evidence" value="ECO:0007669"/>
    <property type="project" value="InterPro"/>
</dbReference>
<dbReference type="EMBL" id="JAGRRH010000014">
    <property type="protein sequence ID" value="KAG7358942.1"/>
    <property type="molecule type" value="Genomic_DNA"/>
</dbReference>
<evidence type="ECO:0000256" key="16">
    <source>
        <dbReference type="SAM" id="Phobius"/>
    </source>
</evidence>
<organism evidence="18 19">
    <name type="scientific">Nitzschia inconspicua</name>
    <dbReference type="NCBI Taxonomy" id="303405"/>
    <lineage>
        <taxon>Eukaryota</taxon>
        <taxon>Sar</taxon>
        <taxon>Stramenopiles</taxon>
        <taxon>Ochrophyta</taxon>
        <taxon>Bacillariophyta</taxon>
        <taxon>Bacillariophyceae</taxon>
        <taxon>Bacillariophycidae</taxon>
        <taxon>Bacillariales</taxon>
        <taxon>Bacillariaceae</taxon>
        <taxon>Nitzschia</taxon>
    </lineage>
</organism>
<comment type="catalytic activity">
    <reaction evidence="13">
        <text>D-fructose(out) = D-fructose(in)</text>
        <dbReference type="Rhea" id="RHEA:60372"/>
        <dbReference type="ChEBI" id="CHEBI:37721"/>
    </reaction>
    <physiologicalReaction direction="left-to-right" evidence="13">
        <dbReference type="Rhea" id="RHEA:60373"/>
    </physiologicalReaction>
</comment>
<reference evidence="18" key="2">
    <citation type="submission" date="2021-04" db="EMBL/GenBank/DDBJ databases">
        <authorList>
            <person name="Podell S."/>
        </authorList>
    </citation>
    <scope>NUCLEOTIDE SEQUENCE</scope>
    <source>
        <strain evidence="18">Hildebrandi</strain>
    </source>
</reference>
<evidence type="ECO:0000256" key="15">
    <source>
        <dbReference type="RuleBase" id="RU003346"/>
    </source>
</evidence>
<feature type="transmembrane region" description="Helical" evidence="16">
    <location>
        <begin position="304"/>
        <end position="337"/>
    </location>
</feature>
<name>A0A9K3LB39_9STRA</name>
<comment type="subunit">
    <text evidence="3">Homodimer.</text>
</comment>
<comment type="catalytic activity">
    <reaction evidence="8">
        <text>D-galactose(in) = D-galactose(out)</text>
        <dbReference type="Rhea" id="RHEA:34915"/>
        <dbReference type="ChEBI" id="CHEBI:4139"/>
    </reaction>
    <physiologicalReaction direction="right-to-left" evidence="8">
        <dbReference type="Rhea" id="RHEA:34917"/>
    </physiologicalReaction>
</comment>
<evidence type="ECO:0000313" key="19">
    <source>
        <dbReference type="Proteomes" id="UP000693970"/>
    </source>
</evidence>
<evidence type="ECO:0000256" key="10">
    <source>
        <dbReference type="ARBA" id="ARBA00044656"/>
    </source>
</evidence>
<keyword evidence="7 16" id="KW-0472">Membrane</keyword>
<evidence type="ECO:0000256" key="11">
    <source>
        <dbReference type="ARBA" id="ARBA00044662"/>
    </source>
</evidence>
<evidence type="ECO:0000313" key="18">
    <source>
        <dbReference type="EMBL" id="KAG7358942.1"/>
    </source>
</evidence>
<dbReference type="InterPro" id="IPR020846">
    <property type="entry name" value="MFS_dom"/>
</dbReference>